<proteinExistence type="predicted"/>
<evidence type="ECO:0000313" key="3">
    <source>
        <dbReference type="Proteomes" id="UP000198287"/>
    </source>
</evidence>
<feature type="region of interest" description="Disordered" evidence="1">
    <location>
        <begin position="1"/>
        <end position="34"/>
    </location>
</feature>
<evidence type="ECO:0000313" key="2">
    <source>
        <dbReference type="EMBL" id="OXA45909.1"/>
    </source>
</evidence>
<reference evidence="2 3" key="1">
    <citation type="submission" date="2015-12" db="EMBL/GenBank/DDBJ databases">
        <title>The genome of Folsomia candida.</title>
        <authorList>
            <person name="Faddeeva A."/>
            <person name="Derks M.F."/>
            <person name="Anvar Y."/>
            <person name="Smit S."/>
            <person name="Van Straalen N."/>
            <person name="Roelofs D."/>
        </authorList>
    </citation>
    <scope>NUCLEOTIDE SEQUENCE [LARGE SCALE GENOMIC DNA]</scope>
    <source>
        <strain evidence="2 3">VU population</strain>
        <tissue evidence="2">Whole body</tissue>
    </source>
</reference>
<dbReference type="EMBL" id="LNIX01000016">
    <property type="protein sequence ID" value="OXA45909.1"/>
    <property type="molecule type" value="Genomic_DNA"/>
</dbReference>
<sequence length="144" mass="16289">MGTSTYFPFWTPRRGRPNNRVAGGRPAPNQTDTQQRVMLRTRETARRSGPTKLQMLVWELMKIRGDQNLPDDPAAVDVEGGAVASIMSGTRNAEKQDDEYDTYCKSLAQKFRVMGQSDRRGYLEVQNTINRIVHQADMNSLLAD</sequence>
<accession>A0A226DL39</accession>
<gene>
    <name evidence="2" type="ORF">Fcan01_19300</name>
</gene>
<organism evidence="2 3">
    <name type="scientific">Folsomia candida</name>
    <name type="common">Springtail</name>
    <dbReference type="NCBI Taxonomy" id="158441"/>
    <lineage>
        <taxon>Eukaryota</taxon>
        <taxon>Metazoa</taxon>
        <taxon>Ecdysozoa</taxon>
        <taxon>Arthropoda</taxon>
        <taxon>Hexapoda</taxon>
        <taxon>Collembola</taxon>
        <taxon>Entomobryomorpha</taxon>
        <taxon>Isotomoidea</taxon>
        <taxon>Isotomidae</taxon>
        <taxon>Proisotominae</taxon>
        <taxon>Folsomia</taxon>
    </lineage>
</organism>
<dbReference type="Proteomes" id="UP000198287">
    <property type="component" value="Unassembled WGS sequence"/>
</dbReference>
<name>A0A226DL39_FOLCA</name>
<dbReference type="AlphaFoldDB" id="A0A226DL39"/>
<comment type="caution">
    <text evidence="2">The sequence shown here is derived from an EMBL/GenBank/DDBJ whole genome shotgun (WGS) entry which is preliminary data.</text>
</comment>
<keyword evidence="3" id="KW-1185">Reference proteome</keyword>
<protein>
    <submittedName>
        <fullName evidence="2">Uncharacterized protein</fullName>
    </submittedName>
</protein>
<evidence type="ECO:0000256" key="1">
    <source>
        <dbReference type="SAM" id="MobiDB-lite"/>
    </source>
</evidence>